<comment type="caution">
    <text evidence="3">The sequence shown here is derived from an EMBL/GenBank/DDBJ whole genome shotgun (WGS) entry which is preliminary data.</text>
</comment>
<sequence length="279" mass="32046">MSQIFQVLRCYKCFIFQIHQRKKSNKWQCKICSEKQSVKRHYGIGTGKECRMHVQKLNKMQGDQHKSSEISSSDTEGEEPCNIPLDTVKSKNNSKWSQYIENSDDLEVTPINAAKRSKTTYTDIENNCNSSNVTIDNLLDDQKSKHEGKNFNLSLKSRYSEPISKINIQSVSNKNDLGVIPKEQCYGETIHKTNKSLFRKQNVSKWTNFVDSEQDCTINESLSDCNNKYSVNEANTTMPDGCNSLEVKLCLNIDKHNLEVNNFLFSITDYKDIDNILDI</sequence>
<dbReference type="InterPro" id="IPR049472">
    <property type="entry name" value="MRNIP_N"/>
</dbReference>
<dbReference type="PANTHER" id="PTHR15863">
    <property type="entry name" value="MRN COMPLEX-INTERACTING PROTEIN"/>
    <property type="match status" value="1"/>
</dbReference>
<dbReference type="GO" id="GO:0005634">
    <property type="term" value="C:nucleus"/>
    <property type="evidence" value="ECO:0007669"/>
    <property type="project" value="TreeGrafter"/>
</dbReference>
<dbReference type="EMBL" id="CAVLEF010000010">
    <property type="protein sequence ID" value="CAK1548408.1"/>
    <property type="molecule type" value="Genomic_DNA"/>
</dbReference>
<name>A0AAV1JGH3_9NEOP</name>
<evidence type="ECO:0000256" key="1">
    <source>
        <dbReference type="SAM" id="MobiDB-lite"/>
    </source>
</evidence>
<gene>
    <name evidence="3" type="ORF">LNINA_LOCUS7798</name>
</gene>
<feature type="domain" description="MRN complex-interacting protein N-terminal" evidence="2">
    <location>
        <begin position="7"/>
        <end position="78"/>
    </location>
</feature>
<protein>
    <recommendedName>
        <fullName evidence="2">MRN complex-interacting protein N-terminal domain-containing protein</fullName>
    </recommendedName>
</protein>
<feature type="region of interest" description="Disordered" evidence="1">
    <location>
        <begin position="59"/>
        <end position="79"/>
    </location>
</feature>
<proteinExistence type="predicted"/>
<evidence type="ECO:0000313" key="3">
    <source>
        <dbReference type="EMBL" id="CAK1548408.1"/>
    </source>
</evidence>
<evidence type="ECO:0000313" key="4">
    <source>
        <dbReference type="Proteomes" id="UP001497472"/>
    </source>
</evidence>
<dbReference type="GO" id="GO:0003682">
    <property type="term" value="F:chromatin binding"/>
    <property type="evidence" value="ECO:0007669"/>
    <property type="project" value="TreeGrafter"/>
</dbReference>
<reference evidence="3 4" key="1">
    <citation type="submission" date="2023-11" db="EMBL/GenBank/DDBJ databases">
        <authorList>
            <person name="Okamura Y."/>
        </authorList>
    </citation>
    <scope>NUCLEOTIDE SEQUENCE [LARGE SCALE GENOMIC DNA]</scope>
</reference>
<dbReference type="AlphaFoldDB" id="A0AAV1JGH3"/>
<dbReference type="GO" id="GO:0007095">
    <property type="term" value="P:mitotic G2 DNA damage checkpoint signaling"/>
    <property type="evidence" value="ECO:0007669"/>
    <property type="project" value="TreeGrafter"/>
</dbReference>
<dbReference type="Pfam" id="PF15749">
    <property type="entry name" value="MRNIP"/>
    <property type="match status" value="1"/>
</dbReference>
<accession>A0AAV1JGH3</accession>
<dbReference type="Proteomes" id="UP001497472">
    <property type="component" value="Unassembled WGS sequence"/>
</dbReference>
<dbReference type="PANTHER" id="PTHR15863:SF2">
    <property type="entry name" value="MRN COMPLEX-INTERACTING PROTEIN"/>
    <property type="match status" value="1"/>
</dbReference>
<evidence type="ECO:0000259" key="2">
    <source>
        <dbReference type="Pfam" id="PF15749"/>
    </source>
</evidence>
<organism evidence="3 4">
    <name type="scientific">Leptosia nina</name>
    <dbReference type="NCBI Taxonomy" id="320188"/>
    <lineage>
        <taxon>Eukaryota</taxon>
        <taxon>Metazoa</taxon>
        <taxon>Ecdysozoa</taxon>
        <taxon>Arthropoda</taxon>
        <taxon>Hexapoda</taxon>
        <taxon>Insecta</taxon>
        <taxon>Pterygota</taxon>
        <taxon>Neoptera</taxon>
        <taxon>Endopterygota</taxon>
        <taxon>Lepidoptera</taxon>
        <taxon>Glossata</taxon>
        <taxon>Ditrysia</taxon>
        <taxon>Papilionoidea</taxon>
        <taxon>Pieridae</taxon>
        <taxon>Pierinae</taxon>
        <taxon>Leptosia</taxon>
    </lineage>
</organism>
<dbReference type="InterPro" id="IPR032739">
    <property type="entry name" value="MRNIP"/>
</dbReference>
<keyword evidence="4" id="KW-1185">Reference proteome</keyword>